<keyword evidence="4 9" id="KW-0460">Magnesium</keyword>
<feature type="domain" description="Thiamine phosphate synthase/TenI" evidence="12">
    <location>
        <begin position="10"/>
        <end position="191"/>
    </location>
</feature>
<feature type="binding site" evidence="9">
    <location>
        <position position="111"/>
    </location>
    <ligand>
        <name>4-amino-2-methyl-5-(diphosphooxymethyl)pyrimidine</name>
        <dbReference type="ChEBI" id="CHEBI:57841"/>
    </ligand>
</feature>
<feature type="binding site" evidence="9">
    <location>
        <position position="73"/>
    </location>
    <ligand>
        <name>Mg(2+)</name>
        <dbReference type="ChEBI" id="CHEBI:18420"/>
    </ligand>
</feature>
<dbReference type="RefSeq" id="WP_324669895.1">
    <property type="nucleotide sequence ID" value="NZ_CP141614.1"/>
</dbReference>
<evidence type="ECO:0000313" key="13">
    <source>
        <dbReference type="EMBL" id="WRP15492.1"/>
    </source>
</evidence>
<dbReference type="InterPro" id="IPR013785">
    <property type="entry name" value="Aldolase_TIM"/>
</dbReference>
<dbReference type="HAMAP" id="MF_00097">
    <property type="entry name" value="TMP_synthase"/>
    <property type="match status" value="1"/>
</dbReference>
<feature type="binding site" evidence="9">
    <location>
        <position position="140"/>
    </location>
    <ligand>
        <name>4-amino-2-methyl-5-(diphosphooxymethyl)pyrimidine</name>
        <dbReference type="ChEBI" id="CHEBI:57841"/>
    </ligand>
</feature>
<reference evidence="14" key="1">
    <citation type="submission" date="2023-12" db="EMBL/GenBank/DDBJ databases">
        <title>Novel isolates from deep terrestrial aquifers shed light on the physiology and ecology of the class Limnochordia.</title>
        <authorList>
            <person name="Karnachuk O.V."/>
            <person name="Lukina A.P."/>
            <person name="Avakyan M.R."/>
            <person name="Kadnikov V."/>
            <person name="Begmatov S."/>
            <person name="Beletsky A.V."/>
            <person name="Mardanov A.V."/>
            <person name="Ravin N.V."/>
        </authorList>
    </citation>
    <scope>NUCLEOTIDE SEQUENCE [LARGE SCALE GENOMIC DNA]</scope>
    <source>
        <strain evidence="14">LN</strain>
    </source>
</reference>
<dbReference type="GO" id="GO:0004789">
    <property type="term" value="F:thiamine-phosphate diphosphorylase activity"/>
    <property type="evidence" value="ECO:0007669"/>
    <property type="project" value="UniProtKB-EC"/>
</dbReference>
<keyword evidence="2 9" id="KW-0808">Transferase</keyword>
<evidence type="ECO:0000256" key="1">
    <source>
        <dbReference type="ARBA" id="ARBA00005165"/>
    </source>
</evidence>
<accession>A0ABZ1BRQ6</accession>
<feature type="binding site" evidence="9">
    <location>
        <begin position="40"/>
        <end position="44"/>
    </location>
    <ligand>
        <name>4-amino-2-methyl-5-(diphosphooxymethyl)pyrimidine</name>
        <dbReference type="ChEBI" id="CHEBI:57841"/>
    </ligand>
</feature>
<evidence type="ECO:0000259" key="12">
    <source>
        <dbReference type="Pfam" id="PF02581"/>
    </source>
</evidence>
<evidence type="ECO:0000256" key="11">
    <source>
        <dbReference type="RuleBase" id="RU004253"/>
    </source>
</evidence>
<keyword evidence="5 9" id="KW-0784">Thiamine biosynthesis</keyword>
<dbReference type="InterPro" id="IPR036206">
    <property type="entry name" value="ThiamineP_synth_sf"/>
</dbReference>
<feature type="binding site" evidence="9">
    <location>
        <begin position="137"/>
        <end position="139"/>
    </location>
    <ligand>
        <name>2-[(2R,5Z)-2-carboxy-4-methylthiazol-5(2H)-ylidene]ethyl phosphate</name>
        <dbReference type="ChEBI" id="CHEBI:62899"/>
    </ligand>
</feature>
<evidence type="ECO:0000256" key="4">
    <source>
        <dbReference type="ARBA" id="ARBA00022842"/>
    </source>
</evidence>
<evidence type="ECO:0000256" key="5">
    <source>
        <dbReference type="ARBA" id="ARBA00022977"/>
    </source>
</evidence>
<dbReference type="CDD" id="cd00564">
    <property type="entry name" value="TMP_TenI"/>
    <property type="match status" value="1"/>
</dbReference>
<dbReference type="InterPro" id="IPR022998">
    <property type="entry name" value="ThiamineP_synth_TenI"/>
</dbReference>
<keyword evidence="3 9" id="KW-0479">Metal-binding</keyword>
<feature type="binding site" evidence="9">
    <location>
        <position position="92"/>
    </location>
    <ligand>
        <name>Mg(2+)</name>
        <dbReference type="ChEBI" id="CHEBI:18420"/>
    </ligand>
</feature>
<dbReference type="EMBL" id="CP141614">
    <property type="protein sequence ID" value="WRP15492.1"/>
    <property type="molecule type" value="Genomic_DNA"/>
</dbReference>
<comment type="similarity">
    <text evidence="9 10">Belongs to the thiamine-phosphate synthase family.</text>
</comment>
<evidence type="ECO:0000256" key="2">
    <source>
        <dbReference type="ARBA" id="ARBA00022679"/>
    </source>
</evidence>
<evidence type="ECO:0000256" key="10">
    <source>
        <dbReference type="RuleBase" id="RU003826"/>
    </source>
</evidence>
<keyword evidence="14" id="KW-1185">Reference proteome</keyword>
<feature type="binding site" evidence="9">
    <location>
        <begin position="188"/>
        <end position="189"/>
    </location>
    <ligand>
        <name>2-[(2R,5Z)-2-carboxy-4-methylthiazol-5(2H)-ylidene]ethyl phosphate</name>
        <dbReference type="ChEBI" id="CHEBI:62899"/>
    </ligand>
</feature>
<evidence type="ECO:0000313" key="14">
    <source>
        <dbReference type="Proteomes" id="UP001333102"/>
    </source>
</evidence>
<evidence type="ECO:0000256" key="9">
    <source>
        <dbReference type="HAMAP-Rule" id="MF_00097"/>
    </source>
</evidence>
<comment type="catalytic activity">
    <reaction evidence="7 9 10">
        <text>2-(2-carboxy-4-methylthiazol-5-yl)ethyl phosphate + 4-amino-2-methyl-5-(diphosphooxymethyl)pyrimidine + 2 H(+) = thiamine phosphate + CO2 + diphosphate</text>
        <dbReference type="Rhea" id="RHEA:47848"/>
        <dbReference type="ChEBI" id="CHEBI:15378"/>
        <dbReference type="ChEBI" id="CHEBI:16526"/>
        <dbReference type="ChEBI" id="CHEBI:33019"/>
        <dbReference type="ChEBI" id="CHEBI:37575"/>
        <dbReference type="ChEBI" id="CHEBI:57841"/>
        <dbReference type="ChEBI" id="CHEBI:62890"/>
        <dbReference type="EC" id="2.5.1.3"/>
    </reaction>
</comment>
<evidence type="ECO:0000256" key="6">
    <source>
        <dbReference type="ARBA" id="ARBA00047334"/>
    </source>
</evidence>
<protein>
    <recommendedName>
        <fullName evidence="9">Thiamine-phosphate synthase</fullName>
        <shortName evidence="9">TP synthase</shortName>
        <shortName evidence="9">TPS</shortName>
        <ecNumber evidence="9">2.5.1.3</ecNumber>
    </recommendedName>
    <alternativeName>
        <fullName evidence="9">Thiamine-phosphate pyrophosphorylase</fullName>
        <shortName evidence="9">TMP pyrophosphorylase</shortName>
        <shortName evidence="9">TMP-PPase</shortName>
    </alternativeName>
</protein>
<gene>
    <name evidence="9 13" type="primary">thiE</name>
    <name evidence="13" type="ORF">VLY81_04830</name>
</gene>
<dbReference type="NCBIfam" id="TIGR00693">
    <property type="entry name" value="thiE"/>
    <property type="match status" value="1"/>
</dbReference>
<feature type="binding site" evidence="9">
    <location>
        <position position="72"/>
    </location>
    <ligand>
        <name>4-amino-2-methyl-5-(diphosphooxymethyl)pyrimidine</name>
        <dbReference type="ChEBI" id="CHEBI:57841"/>
    </ligand>
</feature>
<dbReference type="PANTHER" id="PTHR20857:SF15">
    <property type="entry name" value="THIAMINE-PHOSPHATE SYNTHASE"/>
    <property type="match status" value="1"/>
</dbReference>
<dbReference type="Gene3D" id="3.20.20.70">
    <property type="entry name" value="Aldolase class I"/>
    <property type="match status" value="1"/>
</dbReference>
<evidence type="ECO:0000256" key="3">
    <source>
        <dbReference type="ARBA" id="ARBA00022723"/>
    </source>
</evidence>
<sequence length="222" mass="23413">MSRRVMDLSVYVVTDRDLARGRPLDSVVAAAIAGGATAIQLREKRATTRELVELAQALRRLTHQAGVSLIVNDRIDVALAVDADGVHVGQDDMPARLARQLIGPERILGVTAGTEEEARRAQEDGADYLGCTAVFPTATKPDHREPLGLDGLQRLARAVSIPVVAIGGIHAGNAADVLARGAAGIAVVSAVMAADDVESATRQLRRIVDEVTTHGAGRRSRP</sequence>
<organism evidence="13 14">
    <name type="scientific">Geochorda subterranea</name>
    <dbReference type="NCBI Taxonomy" id="3109564"/>
    <lineage>
        <taxon>Bacteria</taxon>
        <taxon>Bacillati</taxon>
        <taxon>Bacillota</taxon>
        <taxon>Limnochordia</taxon>
        <taxon>Limnochordales</taxon>
        <taxon>Geochordaceae</taxon>
        <taxon>Geochorda</taxon>
    </lineage>
</organism>
<dbReference type="SUPFAM" id="SSF51391">
    <property type="entry name" value="Thiamin phosphate synthase"/>
    <property type="match status" value="1"/>
</dbReference>
<comment type="function">
    <text evidence="9">Condenses 4-methyl-5-(beta-hydroxyethyl)thiazole monophosphate (THZ-P) and 2-methyl-4-amino-5-hydroxymethyl pyrimidine pyrophosphate (HMP-PP) to form thiamine monophosphate (TMP).</text>
</comment>
<dbReference type="Proteomes" id="UP001333102">
    <property type="component" value="Chromosome"/>
</dbReference>
<dbReference type="EC" id="2.5.1.3" evidence="9"/>
<comment type="pathway">
    <text evidence="1 9 11">Cofactor biosynthesis; thiamine diphosphate biosynthesis; thiamine phosphate from 4-amino-2-methyl-5-diphosphomethylpyrimidine and 4-methyl-5-(2-phosphoethyl)-thiazole: step 1/1.</text>
</comment>
<feature type="binding site" evidence="9">
    <location>
        <position position="168"/>
    </location>
    <ligand>
        <name>2-[(2R,5Z)-2-carboxy-4-methylthiazol-5(2H)-ylidene]ethyl phosphate</name>
        <dbReference type="ChEBI" id="CHEBI:62899"/>
    </ligand>
</feature>
<evidence type="ECO:0000256" key="8">
    <source>
        <dbReference type="ARBA" id="ARBA00047883"/>
    </source>
</evidence>
<proteinExistence type="inferred from homology"/>
<name>A0ABZ1BRQ6_9FIRM</name>
<dbReference type="Pfam" id="PF02581">
    <property type="entry name" value="TMP-TENI"/>
    <property type="match status" value="1"/>
</dbReference>
<comment type="catalytic activity">
    <reaction evidence="8 9 10">
        <text>2-[(2R,5Z)-2-carboxy-4-methylthiazol-5(2H)-ylidene]ethyl phosphate + 4-amino-2-methyl-5-(diphosphooxymethyl)pyrimidine + 2 H(+) = thiamine phosphate + CO2 + diphosphate</text>
        <dbReference type="Rhea" id="RHEA:47844"/>
        <dbReference type="ChEBI" id="CHEBI:15378"/>
        <dbReference type="ChEBI" id="CHEBI:16526"/>
        <dbReference type="ChEBI" id="CHEBI:33019"/>
        <dbReference type="ChEBI" id="CHEBI:37575"/>
        <dbReference type="ChEBI" id="CHEBI:57841"/>
        <dbReference type="ChEBI" id="CHEBI:62899"/>
        <dbReference type="EC" id="2.5.1.3"/>
    </reaction>
</comment>
<dbReference type="InterPro" id="IPR034291">
    <property type="entry name" value="TMP_synthase"/>
</dbReference>
<dbReference type="PANTHER" id="PTHR20857">
    <property type="entry name" value="THIAMINE-PHOSPHATE PYROPHOSPHORYLASE"/>
    <property type="match status" value="1"/>
</dbReference>
<comment type="cofactor">
    <cofactor evidence="9">
        <name>Mg(2+)</name>
        <dbReference type="ChEBI" id="CHEBI:18420"/>
    </cofactor>
    <text evidence="9">Binds 1 Mg(2+) ion per subunit.</text>
</comment>
<evidence type="ECO:0000256" key="7">
    <source>
        <dbReference type="ARBA" id="ARBA00047851"/>
    </source>
</evidence>
<comment type="catalytic activity">
    <reaction evidence="6 9 10">
        <text>4-methyl-5-(2-phosphooxyethyl)-thiazole + 4-amino-2-methyl-5-(diphosphooxymethyl)pyrimidine + H(+) = thiamine phosphate + diphosphate</text>
        <dbReference type="Rhea" id="RHEA:22328"/>
        <dbReference type="ChEBI" id="CHEBI:15378"/>
        <dbReference type="ChEBI" id="CHEBI:33019"/>
        <dbReference type="ChEBI" id="CHEBI:37575"/>
        <dbReference type="ChEBI" id="CHEBI:57841"/>
        <dbReference type="ChEBI" id="CHEBI:58296"/>
        <dbReference type="EC" id="2.5.1.3"/>
    </reaction>
</comment>